<feature type="chain" id="PRO_5002208290" description="Beta-galactosidase" evidence="2">
    <location>
        <begin position="26"/>
        <end position="236"/>
    </location>
</feature>
<protein>
    <recommendedName>
        <fullName evidence="5">Beta-galactosidase</fullName>
    </recommendedName>
</protein>
<evidence type="ECO:0000256" key="2">
    <source>
        <dbReference type="SAM" id="SignalP"/>
    </source>
</evidence>
<organism evidence="3 4">
    <name type="scientific">Collybiopsis luxurians FD-317 M1</name>
    <dbReference type="NCBI Taxonomy" id="944289"/>
    <lineage>
        <taxon>Eukaryota</taxon>
        <taxon>Fungi</taxon>
        <taxon>Dikarya</taxon>
        <taxon>Basidiomycota</taxon>
        <taxon>Agaricomycotina</taxon>
        <taxon>Agaricomycetes</taxon>
        <taxon>Agaricomycetidae</taxon>
        <taxon>Agaricales</taxon>
        <taxon>Marasmiineae</taxon>
        <taxon>Omphalotaceae</taxon>
        <taxon>Collybiopsis</taxon>
        <taxon>Collybiopsis luxurians</taxon>
    </lineage>
</organism>
<dbReference type="AlphaFoldDB" id="A0A0D0CDE4"/>
<gene>
    <name evidence="3" type="ORF">GYMLUDRAFT_823499</name>
</gene>
<dbReference type="Proteomes" id="UP000053593">
    <property type="component" value="Unassembled WGS sequence"/>
</dbReference>
<proteinExistence type="predicted"/>
<keyword evidence="4" id="KW-1185">Reference proteome</keyword>
<dbReference type="EMBL" id="KN834800">
    <property type="protein sequence ID" value="KIK56057.1"/>
    <property type="molecule type" value="Genomic_DNA"/>
</dbReference>
<feature type="signal peptide" evidence="2">
    <location>
        <begin position="1"/>
        <end position="25"/>
    </location>
</feature>
<sequence length="236" mass="24658">MLGFKQALRFALVLLVATSTCHVTATSTDFENQKQSNDATQSLNSRGGLIRRAPPPGALNFNSSQWIWTTELINPPNGSAPIGSRAFRKTFILPAGKVPVSLSIVFAVDNLAVLWVNGNQVANQVGWVNPVAYCVSLQGCGCCGGGAVPLLIAFNATNQGSPAGLLVSALVKYSDNSTSPIVSDGSWRTNISGVPDGFQYLSFDDSTWELAETEGGNGAGPWGNISISGPNPPTGC</sequence>
<dbReference type="Gene3D" id="2.60.120.260">
    <property type="entry name" value="Galactose-binding domain-like"/>
    <property type="match status" value="1"/>
</dbReference>
<feature type="region of interest" description="Disordered" evidence="1">
    <location>
        <begin position="215"/>
        <end position="236"/>
    </location>
</feature>
<name>A0A0D0CDE4_9AGAR</name>
<dbReference type="SUPFAM" id="SSF49785">
    <property type="entry name" value="Galactose-binding domain-like"/>
    <property type="match status" value="1"/>
</dbReference>
<evidence type="ECO:0000313" key="3">
    <source>
        <dbReference type="EMBL" id="KIK56057.1"/>
    </source>
</evidence>
<accession>A0A0D0CDE4</accession>
<dbReference type="InterPro" id="IPR008979">
    <property type="entry name" value="Galactose-bd-like_sf"/>
</dbReference>
<evidence type="ECO:0008006" key="5">
    <source>
        <dbReference type="Google" id="ProtNLM"/>
    </source>
</evidence>
<dbReference type="HOGENOM" id="CLU_1175545_0_0_1"/>
<evidence type="ECO:0000256" key="1">
    <source>
        <dbReference type="SAM" id="MobiDB-lite"/>
    </source>
</evidence>
<dbReference type="OrthoDB" id="10036721at2759"/>
<evidence type="ECO:0000313" key="4">
    <source>
        <dbReference type="Proteomes" id="UP000053593"/>
    </source>
</evidence>
<reference evidence="3 4" key="1">
    <citation type="submission" date="2014-04" db="EMBL/GenBank/DDBJ databases">
        <title>Evolutionary Origins and Diversification of the Mycorrhizal Mutualists.</title>
        <authorList>
            <consortium name="DOE Joint Genome Institute"/>
            <consortium name="Mycorrhizal Genomics Consortium"/>
            <person name="Kohler A."/>
            <person name="Kuo A."/>
            <person name="Nagy L.G."/>
            <person name="Floudas D."/>
            <person name="Copeland A."/>
            <person name="Barry K.W."/>
            <person name="Cichocki N."/>
            <person name="Veneault-Fourrey C."/>
            <person name="LaButti K."/>
            <person name="Lindquist E.A."/>
            <person name="Lipzen A."/>
            <person name="Lundell T."/>
            <person name="Morin E."/>
            <person name="Murat C."/>
            <person name="Riley R."/>
            <person name="Ohm R."/>
            <person name="Sun H."/>
            <person name="Tunlid A."/>
            <person name="Henrissat B."/>
            <person name="Grigoriev I.V."/>
            <person name="Hibbett D.S."/>
            <person name="Martin F."/>
        </authorList>
    </citation>
    <scope>NUCLEOTIDE SEQUENCE [LARGE SCALE GENOMIC DNA]</scope>
    <source>
        <strain evidence="3 4">FD-317 M1</strain>
    </source>
</reference>
<keyword evidence="2" id="KW-0732">Signal</keyword>